<comment type="similarity">
    <text evidence="9">Belongs to the G-protein coupled receptor 1 family.</text>
</comment>
<feature type="domain" description="G-protein coupled receptors family 1 profile" evidence="11">
    <location>
        <begin position="56"/>
        <end position="307"/>
    </location>
</feature>
<feature type="transmembrane region" description="Helical" evidence="10">
    <location>
        <begin position="42"/>
        <end position="64"/>
    </location>
</feature>
<comment type="subcellular location">
    <subcellularLocation>
        <location evidence="1">Cell membrane</location>
        <topology evidence="1">Multi-pass membrane protein</topology>
    </subcellularLocation>
</comment>
<keyword evidence="3 9" id="KW-0812">Transmembrane</keyword>
<sequence length="345" mass="39199">MPNTSNVSLSALLCNASCQDNSSDNEPEQTEENPAQVLSTLMIVLLTIAGLLIIAINGLVIYLIYVKKALRSPTNLFLTSLAFLDFTTGFVGVPLVVHCLAKEVLSVCVFSTIFIRFAAISSVCHIILIAFDRYIAIVHPLQHGSLVTKWRAVGATLFVWLMSFGASIIQLSWYTLDENTLKEYAEETATSDLKYIKACIVVFFAIPLLMICYMYGHIFYISFKSMKTDRVRKSSLRQPNRPLLHEWRGRSVLLIMVVIFAGCWLPFFLAMLQDHKPSLEFSLRSVWVQRLLVALTFVPPLLNPLLCTLAKKDFRRSLMEVAFRERLLRQREERAYFQKSSVNNV</sequence>
<keyword evidence="5 9" id="KW-0297">G-protein coupled receptor</keyword>
<dbReference type="CDD" id="cd00637">
    <property type="entry name" value="7tm_classA_rhodopsin-like"/>
    <property type="match status" value="1"/>
</dbReference>
<feature type="transmembrane region" description="Helical" evidence="10">
    <location>
        <begin position="76"/>
        <end position="98"/>
    </location>
</feature>
<feature type="transmembrane region" description="Helical" evidence="10">
    <location>
        <begin position="195"/>
        <end position="223"/>
    </location>
</feature>
<dbReference type="PANTHER" id="PTHR24249">
    <property type="entry name" value="HISTAMINE RECEPTOR-RELATED G-PROTEIN COUPLED RECEPTOR"/>
    <property type="match status" value="1"/>
</dbReference>
<keyword evidence="7 9" id="KW-0675">Receptor</keyword>
<keyword evidence="2" id="KW-1003">Cell membrane</keyword>
<evidence type="ECO:0000256" key="5">
    <source>
        <dbReference type="ARBA" id="ARBA00023040"/>
    </source>
</evidence>
<evidence type="ECO:0000256" key="4">
    <source>
        <dbReference type="ARBA" id="ARBA00022989"/>
    </source>
</evidence>
<keyword evidence="6 10" id="KW-0472">Membrane</keyword>
<gene>
    <name evidence="12" type="ORF">PLOB_00006575</name>
</gene>
<dbReference type="PROSITE" id="PS50262">
    <property type="entry name" value="G_PROTEIN_RECEP_F1_2"/>
    <property type="match status" value="1"/>
</dbReference>
<evidence type="ECO:0000256" key="7">
    <source>
        <dbReference type="ARBA" id="ARBA00023170"/>
    </source>
</evidence>
<dbReference type="InterPro" id="IPR017452">
    <property type="entry name" value="GPCR_Rhodpsn_7TM"/>
</dbReference>
<dbReference type="Gene3D" id="1.20.1070.10">
    <property type="entry name" value="Rhodopsin 7-helix transmembrane proteins"/>
    <property type="match status" value="1"/>
</dbReference>
<dbReference type="InterPro" id="IPR050569">
    <property type="entry name" value="TAAR"/>
</dbReference>
<name>A0ABN8N861_9CNID</name>
<protein>
    <recommendedName>
        <fullName evidence="11">G-protein coupled receptors family 1 profile domain-containing protein</fullName>
    </recommendedName>
</protein>
<dbReference type="PRINTS" id="PR00237">
    <property type="entry name" value="GPCRRHODOPSN"/>
</dbReference>
<evidence type="ECO:0000313" key="12">
    <source>
        <dbReference type="EMBL" id="CAH3045051.1"/>
    </source>
</evidence>
<dbReference type="PROSITE" id="PS00237">
    <property type="entry name" value="G_PROTEIN_RECEP_F1_1"/>
    <property type="match status" value="1"/>
</dbReference>
<keyword evidence="13" id="KW-1185">Reference proteome</keyword>
<evidence type="ECO:0000256" key="6">
    <source>
        <dbReference type="ARBA" id="ARBA00023136"/>
    </source>
</evidence>
<dbReference type="EMBL" id="CALNXK010000013">
    <property type="protein sequence ID" value="CAH3045051.1"/>
    <property type="molecule type" value="Genomic_DNA"/>
</dbReference>
<organism evidence="12 13">
    <name type="scientific">Porites lobata</name>
    <dbReference type="NCBI Taxonomy" id="104759"/>
    <lineage>
        <taxon>Eukaryota</taxon>
        <taxon>Metazoa</taxon>
        <taxon>Cnidaria</taxon>
        <taxon>Anthozoa</taxon>
        <taxon>Hexacorallia</taxon>
        <taxon>Scleractinia</taxon>
        <taxon>Fungiina</taxon>
        <taxon>Poritidae</taxon>
        <taxon>Porites</taxon>
    </lineage>
</organism>
<feature type="transmembrane region" description="Helical" evidence="10">
    <location>
        <begin position="104"/>
        <end position="131"/>
    </location>
</feature>
<evidence type="ECO:0000256" key="1">
    <source>
        <dbReference type="ARBA" id="ARBA00004651"/>
    </source>
</evidence>
<keyword evidence="8 9" id="KW-0807">Transducer</keyword>
<keyword evidence="4 10" id="KW-1133">Transmembrane helix</keyword>
<evidence type="ECO:0000259" key="11">
    <source>
        <dbReference type="PROSITE" id="PS50262"/>
    </source>
</evidence>
<dbReference type="InterPro" id="IPR000276">
    <property type="entry name" value="GPCR_Rhodpsn"/>
</dbReference>
<feature type="transmembrane region" description="Helical" evidence="10">
    <location>
        <begin position="251"/>
        <end position="271"/>
    </location>
</feature>
<comment type="caution">
    <text evidence="12">The sequence shown here is derived from an EMBL/GenBank/DDBJ whole genome shotgun (WGS) entry which is preliminary data.</text>
</comment>
<reference evidence="12 13" key="1">
    <citation type="submission" date="2022-05" db="EMBL/GenBank/DDBJ databases">
        <authorList>
            <consortium name="Genoscope - CEA"/>
            <person name="William W."/>
        </authorList>
    </citation>
    <scope>NUCLEOTIDE SEQUENCE [LARGE SCALE GENOMIC DNA]</scope>
</reference>
<evidence type="ECO:0000256" key="10">
    <source>
        <dbReference type="SAM" id="Phobius"/>
    </source>
</evidence>
<evidence type="ECO:0000313" key="13">
    <source>
        <dbReference type="Proteomes" id="UP001159405"/>
    </source>
</evidence>
<dbReference type="Proteomes" id="UP001159405">
    <property type="component" value="Unassembled WGS sequence"/>
</dbReference>
<evidence type="ECO:0000256" key="3">
    <source>
        <dbReference type="ARBA" id="ARBA00022692"/>
    </source>
</evidence>
<dbReference type="SUPFAM" id="SSF81321">
    <property type="entry name" value="Family A G protein-coupled receptor-like"/>
    <property type="match status" value="1"/>
</dbReference>
<feature type="transmembrane region" description="Helical" evidence="10">
    <location>
        <begin position="291"/>
        <end position="310"/>
    </location>
</feature>
<dbReference type="PANTHER" id="PTHR24249:SF372">
    <property type="entry name" value="G-PROTEIN COUPLED RECEPTORS FAMILY 1 PROFILE DOMAIN-CONTAINING PROTEIN"/>
    <property type="match status" value="1"/>
</dbReference>
<proteinExistence type="inferred from homology"/>
<evidence type="ECO:0000256" key="8">
    <source>
        <dbReference type="ARBA" id="ARBA00023224"/>
    </source>
</evidence>
<evidence type="ECO:0000256" key="9">
    <source>
        <dbReference type="RuleBase" id="RU000688"/>
    </source>
</evidence>
<feature type="transmembrane region" description="Helical" evidence="10">
    <location>
        <begin position="152"/>
        <end position="175"/>
    </location>
</feature>
<dbReference type="SMART" id="SM01381">
    <property type="entry name" value="7TM_GPCR_Srsx"/>
    <property type="match status" value="1"/>
</dbReference>
<accession>A0ABN8N861</accession>
<dbReference type="Pfam" id="PF00001">
    <property type="entry name" value="7tm_1"/>
    <property type="match status" value="1"/>
</dbReference>
<evidence type="ECO:0000256" key="2">
    <source>
        <dbReference type="ARBA" id="ARBA00022475"/>
    </source>
</evidence>